<proteinExistence type="predicted"/>
<evidence type="ECO:0000313" key="3">
    <source>
        <dbReference type="EMBL" id="CAE7246346.1"/>
    </source>
</evidence>
<keyword evidence="2" id="KW-0812">Transmembrane</keyword>
<feature type="transmembrane region" description="Helical" evidence="2">
    <location>
        <begin position="362"/>
        <end position="384"/>
    </location>
</feature>
<dbReference type="AlphaFoldDB" id="A0A812LG14"/>
<dbReference type="OrthoDB" id="436718at2759"/>
<dbReference type="EMBL" id="CAJNIZ010005980">
    <property type="protein sequence ID" value="CAE7246346.1"/>
    <property type="molecule type" value="Genomic_DNA"/>
</dbReference>
<gene>
    <name evidence="3" type="primary">PRMT7</name>
    <name evidence="3" type="ORF">SPIL2461_LOCUS4525</name>
</gene>
<protein>
    <submittedName>
        <fullName evidence="3">PRMT7 protein</fullName>
    </submittedName>
</protein>
<reference evidence="3" key="1">
    <citation type="submission" date="2021-02" db="EMBL/GenBank/DDBJ databases">
        <authorList>
            <person name="Dougan E. K."/>
            <person name="Rhodes N."/>
            <person name="Thang M."/>
            <person name="Chan C."/>
        </authorList>
    </citation>
    <scope>NUCLEOTIDE SEQUENCE</scope>
</reference>
<keyword evidence="4" id="KW-1185">Reference proteome</keyword>
<evidence type="ECO:0000256" key="2">
    <source>
        <dbReference type="SAM" id="Phobius"/>
    </source>
</evidence>
<organism evidence="3 4">
    <name type="scientific">Symbiodinium pilosum</name>
    <name type="common">Dinoflagellate</name>
    <dbReference type="NCBI Taxonomy" id="2952"/>
    <lineage>
        <taxon>Eukaryota</taxon>
        <taxon>Sar</taxon>
        <taxon>Alveolata</taxon>
        <taxon>Dinophyceae</taxon>
        <taxon>Suessiales</taxon>
        <taxon>Symbiodiniaceae</taxon>
        <taxon>Symbiodinium</taxon>
    </lineage>
</organism>
<sequence>MSKIEAAFFYLAEGSYLIGVMLSHVDDLFSAGEGKKYDDTIKALEKELRLKVKQGEFGPDRVRSSSTSTTPLRDRRKQVNAELNDNEKTQFRGLIGQMGWITRQSRPDLMVNVSMAAQSMGSPKIKDVVNLNKADATVFCFADSSFANVERQKSQCGYVIGLTKKEILDGGEVPIYIVETYSGSIKRVGRSTLAAESNGFLTGVESAEYLRSLILELLHPGVLLRDLDAHYRKGKLVCVTDAKSLEATLNRDTGAPQDKRVRILVAQIREMIGENNFEDEAESAFAHWCDTSQMLADVLTKIGCERAPLLQALHSGRWQLEPSEEALLKKMSIRAGGATKQDKVPANMLPSVNVAMAPWRSFAVAFAIAFDVGTGPIILIPTLFTKFLTFKWRIVIKCAGTARRALRHNMAVCLQRAICAMRRKDRRSGQVQVSRAVRRRTLKVRTCSLSLPKRHPAGGRPAQADADFIESDEV</sequence>
<feature type="region of interest" description="Disordered" evidence="1">
    <location>
        <begin position="452"/>
        <end position="474"/>
    </location>
</feature>
<accession>A0A812LG14</accession>
<evidence type="ECO:0000313" key="4">
    <source>
        <dbReference type="Proteomes" id="UP000649617"/>
    </source>
</evidence>
<dbReference type="Proteomes" id="UP000649617">
    <property type="component" value="Unassembled WGS sequence"/>
</dbReference>
<keyword evidence="2" id="KW-1133">Transmembrane helix</keyword>
<evidence type="ECO:0000256" key="1">
    <source>
        <dbReference type="SAM" id="MobiDB-lite"/>
    </source>
</evidence>
<comment type="caution">
    <text evidence="3">The sequence shown here is derived from an EMBL/GenBank/DDBJ whole genome shotgun (WGS) entry which is preliminary data.</text>
</comment>
<keyword evidence="2" id="KW-0472">Membrane</keyword>
<name>A0A812LG14_SYMPI</name>